<comment type="caution">
    <text evidence="1">The sequence shown here is derived from an EMBL/GenBank/DDBJ whole genome shotgun (WGS) entry which is preliminary data.</text>
</comment>
<organism evidence="1">
    <name type="scientific">marine sediment metagenome</name>
    <dbReference type="NCBI Taxonomy" id="412755"/>
    <lineage>
        <taxon>unclassified sequences</taxon>
        <taxon>metagenomes</taxon>
        <taxon>ecological metagenomes</taxon>
    </lineage>
</organism>
<protein>
    <submittedName>
        <fullName evidence="1">Uncharacterized protein</fullName>
    </submittedName>
</protein>
<gene>
    <name evidence="1" type="ORF">S06H3_58315</name>
</gene>
<name>X1PDB4_9ZZZZ</name>
<reference evidence="1" key="1">
    <citation type="journal article" date="2014" name="Front. Microbiol.">
        <title>High frequency of phylogenetically diverse reductive dehalogenase-homologous genes in deep subseafloor sedimentary metagenomes.</title>
        <authorList>
            <person name="Kawai M."/>
            <person name="Futagami T."/>
            <person name="Toyoda A."/>
            <person name="Takaki Y."/>
            <person name="Nishi S."/>
            <person name="Hori S."/>
            <person name="Arai W."/>
            <person name="Tsubouchi T."/>
            <person name="Morono Y."/>
            <person name="Uchiyama I."/>
            <person name="Ito T."/>
            <person name="Fujiyama A."/>
            <person name="Inagaki F."/>
            <person name="Takami H."/>
        </authorList>
    </citation>
    <scope>NUCLEOTIDE SEQUENCE</scope>
    <source>
        <strain evidence="1">Expedition CK06-06</strain>
    </source>
</reference>
<accession>X1PDB4</accession>
<dbReference type="AlphaFoldDB" id="X1PDB4"/>
<proteinExistence type="predicted"/>
<evidence type="ECO:0000313" key="1">
    <source>
        <dbReference type="EMBL" id="GAI53853.1"/>
    </source>
</evidence>
<sequence length="65" mass="7493">MAGFSREIVEPKGMNGFSRMNNIIDGYKLSGTEDYFLSGYELQGPRPLSRRWFRRNSPWSYIGVG</sequence>
<feature type="non-terminal residue" evidence="1">
    <location>
        <position position="65"/>
    </location>
</feature>
<dbReference type="EMBL" id="BARV01037738">
    <property type="protein sequence ID" value="GAI53853.1"/>
    <property type="molecule type" value="Genomic_DNA"/>
</dbReference>